<dbReference type="InterPro" id="IPR005162">
    <property type="entry name" value="Retrotrans_gag_dom"/>
</dbReference>
<dbReference type="Gene3D" id="3.10.10.10">
    <property type="entry name" value="HIV Type 1 Reverse Transcriptase, subunit A, domain 1"/>
    <property type="match status" value="1"/>
</dbReference>
<dbReference type="InterPro" id="IPR041373">
    <property type="entry name" value="RT_RNaseH"/>
</dbReference>
<feature type="region of interest" description="Disordered" evidence="17">
    <location>
        <begin position="211"/>
        <end position="282"/>
    </location>
</feature>
<dbReference type="GO" id="GO:0015074">
    <property type="term" value="P:DNA integration"/>
    <property type="evidence" value="ECO:0007669"/>
    <property type="project" value="UniProtKB-KW"/>
</dbReference>
<feature type="domain" description="Reverse transcriptase" evidence="19">
    <location>
        <begin position="531"/>
        <end position="710"/>
    </location>
</feature>
<dbReference type="SUPFAM" id="SSF56672">
    <property type="entry name" value="DNA/RNA polymerases"/>
    <property type="match status" value="1"/>
</dbReference>
<evidence type="ECO:0000256" key="10">
    <source>
        <dbReference type="ARBA" id="ARBA00022842"/>
    </source>
</evidence>
<feature type="domain" description="Integrase catalytic" evidence="20">
    <location>
        <begin position="1114"/>
        <end position="1187"/>
    </location>
</feature>
<dbReference type="InterPro" id="IPR043502">
    <property type="entry name" value="DNA/RNA_pol_sf"/>
</dbReference>
<dbReference type="InterPro" id="IPR001584">
    <property type="entry name" value="Integrase_cat-core"/>
</dbReference>
<evidence type="ECO:0000313" key="22">
    <source>
        <dbReference type="Proteomes" id="UP000000763"/>
    </source>
</evidence>
<keyword evidence="15" id="KW-0233">DNA recombination</keyword>
<dbReference type="GO" id="GO:0003964">
    <property type="term" value="F:RNA-directed DNA polymerase activity"/>
    <property type="evidence" value="ECO:0007669"/>
    <property type="project" value="UniProtKB-KW"/>
</dbReference>
<dbReference type="Pfam" id="PF03732">
    <property type="entry name" value="Retrotrans_gag"/>
    <property type="match status" value="1"/>
</dbReference>
<keyword evidence="14" id="KW-0238">DNA-binding</keyword>
<dbReference type="Pfam" id="PF17921">
    <property type="entry name" value="Integrase_H2C2"/>
    <property type="match status" value="1"/>
</dbReference>
<dbReference type="FunFam" id="3.10.20.370:FF:000001">
    <property type="entry name" value="Retrovirus-related Pol polyprotein from transposon 17.6-like protein"/>
    <property type="match status" value="1"/>
</dbReference>
<keyword evidence="5" id="KW-0540">Nuclease</keyword>
<keyword evidence="2" id="KW-0645">Protease</keyword>
<dbReference type="Gene3D" id="2.40.70.10">
    <property type="entry name" value="Acid Proteases"/>
    <property type="match status" value="1"/>
</dbReference>
<dbReference type="SUPFAM" id="SSF50630">
    <property type="entry name" value="Acid proteases"/>
    <property type="match status" value="1"/>
</dbReference>
<dbReference type="CDD" id="cd00303">
    <property type="entry name" value="retropepsin_like"/>
    <property type="match status" value="1"/>
</dbReference>
<dbReference type="GO" id="GO:0008270">
    <property type="term" value="F:zinc ion binding"/>
    <property type="evidence" value="ECO:0007669"/>
    <property type="project" value="UniProtKB-KW"/>
</dbReference>
<dbReference type="Gene3D" id="3.30.420.10">
    <property type="entry name" value="Ribonuclease H-like superfamily/Ribonuclease H"/>
    <property type="match status" value="1"/>
</dbReference>
<keyword evidence="10" id="KW-0460">Magnesium</keyword>
<evidence type="ECO:0000259" key="20">
    <source>
        <dbReference type="PROSITE" id="PS50994"/>
    </source>
</evidence>
<dbReference type="InterPro" id="IPR012337">
    <property type="entry name" value="RNaseH-like_sf"/>
</dbReference>
<dbReference type="Pfam" id="PF17917">
    <property type="entry name" value="RT_RNaseH"/>
    <property type="match status" value="1"/>
</dbReference>
<dbReference type="InterPro" id="IPR036397">
    <property type="entry name" value="RNaseH_sf"/>
</dbReference>
<dbReference type="Pfam" id="PF24626">
    <property type="entry name" value="SH3_Tf2-1"/>
    <property type="match status" value="1"/>
</dbReference>
<dbReference type="InterPro" id="IPR043128">
    <property type="entry name" value="Rev_trsase/Diguanyl_cyclase"/>
</dbReference>
<evidence type="ECO:0000256" key="5">
    <source>
        <dbReference type="ARBA" id="ARBA00022722"/>
    </source>
</evidence>
<dbReference type="GO" id="GO:0004190">
    <property type="term" value="F:aspartic-type endopeptidase activity"/>
    <property type="evidence" value="ECO:0007669"/>
    <property type="project" value="UniProtKB-KW"/>
</dbReference>
<evidence type="ECO:0000256" key="17">
    <source>
        <dbReference type="SAM" id="MobiDB-lite"/>
    </source>
</evidence>
<dbReference type="PANTHER" id="PTHR37984:SF5">
    <property type="entry name" value="PROTEIN NYNRIN-LIKE"/>
    <property type="match status" value="1"/>
</dbReference>
<feature type="compositionally biased region" description="Basic residues" evidence="17">
    <location>
        <begin position="213"/>
        <end position="222"/>
    </location>
</feature>
<evidence type="ECO:0000256" key="4">
    <source>
        <dbReference type="ARBA" id="ARBA00022695"/>
    </source>
</evidence>
<feature type="domain" description="CCHC-type" evidence="18">
    <location>
        <begin position="290"/>
        <end position="305"/>
    </location>
</feature>
<evidence type="ECO:0000256" key="7">
    <source>
        <dbReference type="ARBA" id="ARBA00022750"/>
    </source>
</evidence>
<organism evidence="21 22">
    <name type="scientific">Oryza sativa subsp. japonica</name>
    <name type="common">Rice</name>
    <dbReference type="NCBI Taxonomy" id="39947"/>
    <lineage>
        <taxon>Eukaryota</taxon>
        <taxon>Viridiplantae</taxon>
        <taxon>Streptophyta</taxon>
        <taxon>Embryophyta</taxon>
        <taxon>Tracheophyta</taxon>
        <taxon>Spermatophyta</taxon>
        <taxon>Magnoliopsida</taxon>
        <taxon>Liliopsida</taxon>
        <taxon>Poales</taxon>
        <taxon>Poaceae</taxon>
        <taxon>BOP clade</taxon>
        <taxon>Oryzoideae</taxon>
        <taxon>Oryzeae</taxon>
        <taxon>Oryzinae</taxon>
        <taxon>Oryza</taxon>
        <taxon>Oryza sativa</taxon>
    </lineage>
</organism>
<dbReference type="GO" id="GO:0006508">
    <property type="term" value="P:proteolysis"/>
    <property type="evidence" value="ECO:0007669"/>
    <property type="project" value="UniProtKB-KW"/>
</dbReference>
<evidence type="ECO:0000259" key="19">
    <source>
        <dbReference type="PROSITE" id="PS50878"/>
    </source>
</evidence>
<dbReference type="Pfam" id="PF00098">
    <property type="entry name" value="zf-CCHC"/>
    <property type="match status" value="1"/>
</dbReference>
<reference evidence="22" key="2">
    <citation type="journal article" date="2008" name="Nucleic Acids Res.">
        <title>The rice annotation project database (RAP-DB): 2008 update.</title>
        <authorList>
            <consortium name="The rice annotation project (RAP)"/>
        </authorList>
    </citation>
    <scope>GENOME REANNOTATION</scope>
    <source>
        <strain evidence="22">cv. Nipponbare</strain>
    </source>
</reference>
<dbReference type="InterPro" id="IPR036875">
    <property type="entry name" value="Znf_CCHC_sf"/>
</dbReference>
<evidence type="ECO:0000256" key="11">
    <source>
        <dbReference type="ARBA" id="ARBA00022908"/>
    </source>
</evidence>
<keyword evidence="16" id="KW-0862">Zinc</keyword>
<keyword evidence="16" id="KW-0863">Zinc-finger</keyword>
<gene>
    <name evidence="21" type="primary">OSJNBb0089K24.5</name>
</gene>
<protein>
    <recommendedName>
        <fullName evidence="1">RNA-directed DNA polymerase</fullName>
        <ecNumber evidence="1">2.7.7.49</ecNumber>
    </recommendedName>
</protein>
<evidence type="ECO:0000256" key="13">
    <source>
        <dbReference type="ARBA" id="ARBA00022932"/>
    </source>
</evidence>
<dbReference type="PANTHER" id="PTHR37984">
    <property type="entry name" value="PROTEIN CBG26694"/>
    <property type="match status" value="1"/>
</dbReference>
<evidence type="ECO:0000256" key="15">
    <source>
        <dbReference type="ARBA" id="ARBA00023172"/>
    </source>
</evidence>
<dbReference type="SMART" id="SM00343">
    <property type="entry name" value="ZnF_C2HC"/>
    <property type="match status" value="1"/>
</dbReference>
<dbReference type="InterPro" id="IPR056924">
    <property type="entry name" value="SH3_Tf2-1"/>
</dbReference>
<dbReference type="InterPro" id="IPR050951">
    <property type="entry name" value="Retrovirus_Pol_polyprotein"/>
</dbReference>
<dbReference type="SUPFAM" id="SSF53098">
    <property type="entry name" value="Ribonuclease H-like"/>
    <property type="match status" value="1"/>
</dbReference>
<dbReference type="EC" id="2.7.7.49" evidence="1"/>
<evidence type="ECO:0000256" key="3">
    <source>
        <dbReference type="ARBA" id="ARBA00022679"/>
    </source>
</evidence>
<dbReference type="CDD" id="cd01647">
    <property type="entry name" value="RT_LTR"/>
    <property type="match status" value="1"/>
</dbReference>
<keyword evidence="11" id="KW-0229">DNA integration</keyword>
<dbReference type="Gene3D" id="3.30.70.270">
    <property type="match status" value="2"/>
</dbReference>
<dbReference type="EMBL" id="AL606609">
    <property type="protein sequence ID" value="CAD39395.2"/>
    <property type="molecule type" value="Genomic_DNA"/>
</dbReference>
<evidence type="ECO:0000256" key="8">
    <source>
        <dbReference type="ARBA" id="ARBA00022759"/>
    </source>
</evidence>
<evidence type="ECO:0000259" key="18">
    <source>
        <dbReference type="PROSITE" id="PS50158"/>
    </source>
</evidence>
<dbReference type="CDD" id="cd09274">
    <property type="entry name" value="RNase_HI_RT_Ty3"/>
    <property type="match status" value="1"/>
</dbReference>
<reference evidence="22" key="1">
    <citation type="journal article" date="2005" name="Nature">
        <title>The map-based sequence of the rice genome.</title>
        <authorList>
            <consortium name="International rice genome sequencing project (IRGSP)"/>
            <person name="Matsumoto T."/>
            <person name="Wu J."/>
            <person name="Kanamori H."/>
            <person name="Katayose Y."/>
            <person name="Fujisawa M."/>
            <person name="Namiki N."/>
            <person name="Mizuno H."/>
            <person name="Yamamoto K."/>
            <person name="Antonio B.A."/>
            <person name="Baba T."/>
            <person name="Sakata K."/>
            <person name="Nagamura Y."/>
            <person name="Aoki H."/>
            <person name="Arikawa K."/>
            <person name="Arita K."/>
            <person name="Bito T."/>
            <person name="Chiden Y."/>
            <person name="Fujitsuka N."/>
            <person name="Fukunaka R."/>
            <person name="Hamada M."/>
            <person name="Harada C."/>
            <person name="Hayashi A."/>
            <person name="Hijishita S."/>
            <person name="Honda M."/>
            <person name="Hosokawa S."/>
            <person name="Ichikawa Y."/>
            <person name="Idonuma A."/>
            <person name="Iijima M."/>
            <person name="Ikeda M."/>
            <person name="Ikeno M."/>
            <person name="Ito K."/>
            <person name="Ito S."/>
            <person name="Ito T."/>
            <person name="Ito Y."/>
            <person name="Ito Y."/>
            <person name="Iwabuchi A."/>
            <person name="Kamiya K."/>
            <person name="Karasawa W."/>
            <person name="Kurita K."/>
            <person name="Katagiri S."/>
            <person name="Kikuta A."/>
            <person name="Kobayashi H."/>
            <person name="Kobayashi N."/>
            <person name="Machita K."/>
            <person name="Maehara T."/>
            <person name="Masukawa M."/>
            <person name="Mizubayashi T."/>
            <person name="Mukai Y."/>
            <person name="Nagasaki H."/>
            <person name="Nagata Y."/>
            <person name="Naito S."/>
            <person name="Nakashima M."/>
            <person name="Nakama Y."/>
            <person name="Nakamichi Y."/>
            <person name="Nakamura M."/>
            <person name="Meguro A."/>
            <person name="Negishi M."/>
            <person name="Ohta I."/>
            <person name="Ohta T."/>
            <person name="Okamoto M."/>
            <person name="Ono N."/>
            <person name="Saji S."/>
            <person name="Sakaguchi M."/>
            <person name="Sakai K."/>
            <person name="Shibata M."/>
            <person name="Shimokawa T."/>
            <person name="Song J."/>
            <person name="Takazaki Y."/>
            <person name="Terasawa K."/>
            <person name="Tsugane M."/>
            <person name="Tsuji K."/>
            <person name="Ueda S."/>
            <person name="Waki K."/>
            <person name="Yamagata H."/>
            <person name="Yamamoto M."/>
            <person name="Yamamoto S."/>
            <person name="Yamane H."/>
            <person name="Yoshiki S."/>
            <person name="Yoshihara R."/>
            <person name="Yukawa K."/>
            <person name="Zhong H."/>
            <person name="Yano M."/>
            <person name="Yuan Q."/>
            <person name="Ouyang S."/>
            <person name="Liu J."/>
            <person name="Jones K.M."/>
            <person name="Gansberger K."/>
            <person name="Moffat K."/>
            <person name="Hill J."/>
            <person name="Bera J."/>
            <person name="Fadrosh D."/>
            <person name="Jin S."/>
            <person name="Johri S."/>
            <person name="Kim M."/>
            <person name="Overton L."/>
            <person name="Reardon M."/>
            <person name="Tsitrin T."/>
            <person name="Vuong H."/>
            <person name="Weaver B."/>
            <person name="Ciecko A."/>
            <person name="Tallon L."/>
            <person name="Jackson J."/>
            <person name="Pai G."/>
            <person name="Aken S.V."/>
            <person name="Utterback T."/>
            <person name="Reidmuller S."/>
            <person name="Feldblyum T."/>
            <person name="Hsiao J."/>
            <person name="Zismann V."/>
            <person name="Iobst S."/>
            <person name="de Vazeille A.R."/>
            <person name="Buell C.R."/>
            <person name="Ying K."/>
            <person name="Li Y."/>
            <person name="Lu T."/>
            <person name="Huang Y."/>
            <person name="Zhao Q."/>
            <person name="Feng Q."/>
            <person name="Zhang L."/>
            <person name="Zhu J."/>
            <person name="Weng Q."/>
            <person name="Mu J."/>
            <person name="Lu Y."/>
            <person name="Fan D."/>
            <person name="Liu Y."/>
            <person name="Guan J."/>
            <person name="Zhang Y."/>
            <person name="Yu S."/>
            <person name="Liu X."/>
            <person name="Zhang Y."/>
            <person name="Hong G."/>
            <person name="Han B."/>
            <person name="Choisne N."/>
            <person name="Demange N."/>
            <person name="Orjeda G."/>
            <person name="Samain S."/>
            <person name="Cattolico L."/>
            <person name="Pelletier E."/>
            <person name="Couloux A."/>
            <person name="Segurens B."/>
            <person name="Wincker P."/>
            <person name="D'Hont A."/>
            <person name="Scarpelli C."/>
            <person name="Weissenbach J."/>
            <person name="Salanoubat M."/>
            <person name="Quetier F."/>
            <person name="Yu Y."/>
            <person name="Kim H.R."/>
            <person name="Rambo T."/>
            <person name="Currie J."/>
            <person name="Collura K."/>
            <person name="Luo M."/>
            <person name="Yang T."/>
            <person name="Ammiraju J.S.S."/>
            <person name="Engler F."/>
            <person name="Soderlund C."/>
            <person name="Wing R.A."/>
            <person name="Palmer L.E."/>
            <person name="de la Bastide M."/>
            <person name="Spiegel L."/>
            <person name="Nascimento L."/>
            <person name="Zutavern T."/>
            <person name="O'Shaughnessy A."/>
            <person name="Dike S."/>
            <person name="Dedhia N."/>
            <person name="Preston R."/>
            <person name="Balija V."/>
            <person name="McCombie W.R."/>
            <person name="Chow T."/>
            <person name="Chen H."/>
            <person name="Chung M."/>
            <person name="Chen C."/>
            <person name="Shaw J."/>
            <person name="Wu H."/>
            <person name="Hsiao K."/>
            <person name="Chao Y."/>
            <person name="Chu M."/>
            <person name="Cheng C."/>
            <person name="Hour A."/>
            <person name="Lee P."/>
            <person name="Lin S."/>
            <person name="Lin Y."/>
            <person name="Liou J."/>
            <person name="Liu S."/>
            <person name="Hsing Y."/>
            <person name="Raghuvanshi S."/>
            <person name="Mohanty A."/>
            <person name="Bharti A.K."/>
            <person name="Gaur A."/>
            <person name="Gupta V."/>
            <person name="Kumar D."/>
            <person name="Ravi V."/>
            <person name="Vij S."/>
            <person name="Kapur A."/>
            <person name="Khurana P."/>
            <person name="Khurana P."/>
            <person name="Khurana J.P."/>
            <person name="Tyagi A.K."/>
            <person name="Gaikwad K."/>
            <person name="Singh A."/>
            <person name="Dalal V."/>
            <person name="Srivastava S."/>
            <person name="Dixit A."/>
            <person name="Pal A.K."/>
            <person name="Ghazi I.A."/>
            <person name="Yadav M."/>
            <person name="Pandit A."/>
            <person name="Bhargava A."/>
            <person name="Sureshbabu K."/>
            <person name="Batra K."/>
            <person name="Sharma T.R."/>
            <person name="Mohapatra T."/>
            <person name="Singh N.K."/>
            <person name="Messing J."/>
            <person name="Nelson A.B."/>
            <person name="Fuks G."/>
            <person name="Kavchok S."/>
            <person name="Keizer G."/>
            <person name="Linton E."/>
            <person name="Llaca V."/>
            <person name="Song R."/>
            <person name="Tanyolac B."/>
            <person name="Young S."/>
            <person name="Ho-Il K."/>
            <person name="Hahn J.H."/>
            <person name="Sangsakoo G."/>
            <person name="Vanavichit A."/>
            <person name="de Mattos Luiz.A.T."/>
            <person name="Zimmer P.D."/>
            <person name="Malone G."/>
            <person name="Dellagostin O."/>
            <person name="de Oliveira A.C."/>
            <person name="Bevan M."/>
            <person name="Bancroft I."/>
            <person name="Minx P."/>
            <person name="Cordum H."/>
            <person name="Wilson R."/>
            <person name="Cheng Z."/>
            <person name="Jin W."/>
            <person name="Jiang J."/>
            <person name="Leong S.A."/>
            <person name="Iwama H."/>
            <person name="Gojobori T."/>
            <person name="Itoh T."/>
            <person name="Niimura Y."/>
            <person name="Fujii Y."/>
            <person name="Habara T."/>
            <person name="Sakai H."/>
            <person name="Sato Y."/>
            <person name="Wilson G."/>
            <person name="Kumar K."/>
            <person name="McCouch S."/>
            <person name="Juretic N."/>
            <person name="Hoen D."/>
            <person name="Wright S."/>
            <person name="Bruskiewich R."/>
            <person name="Bureau T."/>
            <person name="Miyao A."/>
            <person name="Hirochika H."/>
            <person name="Nishikawa T."/>
            <person name="Kadowaki K."/>
            <person name="Sugiura M."/>
            <person name="Burr B."/>
            <person name="Sasaki T."/>
        </authorList>
    </citation>
    <scope>NUCLEOTIDE SEQUENCE [LARGE SCALE GENOMIC DNA]</scope>
    <source>
        <strain evidence="22">cv. Nipponbare</strain>
    </source>
</reference>
<evidence type="ECO:0000256" key="12">
    <source>
        <dbReference type="ARBA" id="ARBA00022918"/>
    </source>
</evidence>
<sequence length="1365" mass="155983">MSFVISPTLINNNVVIDALLHQMQNPQAPVAQAPIHAPPQSKLSEFLRVRPPTFSSTTNPVEANDWLHAVNKKLDLIQCTDEEKVAFAAHQLHGPASEWWDHFQATQPAGQVITWACFSTAFRRAHVPAGVVALKKKEFRELKQDGRTVTEFLHEFNRFARYAPEDVRTDEEKQEKFLEGLNDELSVQLISGDYEDFQKLVDKAIRLEDKHRKMESKKHKMANARMFQGPSQKPRYVFPPQVGSSSTAQRAPRPQMNNKLQNSGWNNGQRSTTAQGGSTRKDSSGKILVCYNCYEPGHFADKCPKPKRPQAPAPAHNANQSNNGNRNNNNLVRGRVNHVSAEEAQAAPEVILGATHSFISRDFVAKHQIRVEDLSKPMIISTPGSQLPAKLFSPSVTIEIQGVTFLANLILLSSKNLDVILGMNWLTKHSGIIDCASRSISLIGGTGQRVIFHAKPALPCKQVLNQVSMEEIPIVKEYPDVFPEELPGMPPKRDIEFRIDLVPGTAPISKRPYRMAANELAEVKKQLEKLKGKGHIRPSTSPWGAPVIFVEKKDKTKRMCVDYRALNEVTIKNKYPLPRIDDLFNQLKGATVFSKIDLRSGYHQLRIREQDIPKTAFTTRYGLYECTVMSFGLTNAPAFFMNLMNKVFMEYLDKFVVVFIDDILIYSKTAEEHEQHLCLALEKLKEHQLYAKFSKCEFWLSEVKFLGHVISAQGMAVDPTNVESVTNWDQSKSVTQVRSFLGLAGYYRRFIENFSRIARPMTELLKKEEKFIWTLQCEEAFQLLKKKLDFQVYYDASKQGLGCVLMQEGQVVAYASRQLRPHESNYPTHDLELAAVVHALKIWRQYLIGNHCEIYTDHKSLKYIFTQPDLNLRQRRWLEFIKDYDVGIHYHLGKANVVADALSRKSYCNAIIHEQCPPGLCRELDALNLGIVSYGYVATLEAKPLLLDHIREAQKGDSDIQEIKKNMRRGKAIGFSEDEHGTIWYGERACVPNDPEIKKLILQEAHESQYSIHPGSTKMYQDLKMKYWWVSMKREIAEFVALCDVCQRVKAEHQRPAGLLQPLKIPEWKWEEIGMDFITGLPRTNLDMTLFGLLSTAKPKLHISSQSKPLIPAEEMGTHLNFSTAYHPQTDGQTERVNQILEDMLRACAMDFGKSWDKSLPYAEFSYNNSYQASLQMAPFEALYGRKCRTPLLWDQTGERQVFGTDIIKEAEEKVKVIQANLKVAQSRQKSYAYTRRRELAFEGDFVYLKVTPLRGVRRFHTKGMLAPRFVGPYKVLGRRGEVVYQLELPASLGGVYDVFHVSQLKKYLRVPTEQADPEQIKIQEDLTYVEKPIRILETSERHTRSRVIRFCKVQWSNHLEEEAT</sequence>
<keyword evidence="13" id="KW-0239">DNA-directed DNA polymerase</keyword>
<dbReference type="GO" id="GO:0003677">
    <property type="term" value="F:DNA binding"/>
    <property type="evidence" value="ECO:0007669"/>
    <property type="project" value="UniProtKB-KW"/>
</dbReference>
<accession>Q7XXG5</accession>
<dbReference type="Proteomes" id="UP000000763">
    <property type="component" value="Chromosome 4"/>
</dbReference>
<dbReference type="PROSITE" id="PS50878">
    <property type="entry name" value="RT_POL"/>
    <property type="match status" value="1"/>
</dbReference>
<dbReference type="InterPro" id="IPR001878">
    <property type="entry name" value="Znf_CCHC"/>
</dbReference>
<dbReference type="SUPFAM" id="SSF57756">
    <property type="entry name" value="Retrovirus zinc finger-like domains"/>
    <property type="match status" value="1"/>
</dbReference>
<keyword evidence="12" id="KW-0695">RNA-directed DNA polymerase</keyword>
<feature type="compositionally biased region" description="Low complexity" evidence="17">
    <location>
        <begin position="313"/>
        <end position="331"/>
    </location>
</feature>
<dbReference type="GO" id="GO:0006310">
    <property type="term" value="P:DNA recombination"/>
    <property type="evidence" value="ECO:0007669"/>
    <property type="project" value="UniProtKB-KW"/>
</dbReference>
<evidence type="ECO:0000256" key="16">
    <source>
        <dbReference type="PROSITE-ProRule" id="PRU00047"/>
    </source>
</evidence>
<dbReference type="Pfam" id="PF08284">
    <property type="entry name" value="RVP_2"/>
    <property type="match status" value="1"/>
</dbReference>
<keyword evidence="7" id="KW-0064">Aspartyl protease</keyword>
<dbReference type="Gene3D" id="4.10.60.10">
    <property type="entry name" value="Zinc finger, CCHC-type"/>
    <property type="match status" value="1"/>
</dbReference>
<evidence type="ECO:0000256" key="9">
    <source>
        <dbReference type="ARBA" id="ARBA00022801"/>
    </source>
</evidence>
<feature type="compositionally biased region" description="Polar residues" evidence="17">
    <location>
        <begin position="242"/>
        <end position="278"/>
    </location>
</feature>
<dbReference type="FunFam" id="3.30.70.270:FF:000020">
    <property type="entry name" value="Transposon Tf2-6 polyprotein-like Protein"/>
    <property type="match status" value="1"/>
</dbReference>
<keyword evidence="4" id="KW-0548">Nucleotidyltransferase</keyword>
<keyword evidence="8" id="KW-0255">Endonuclease</keyword>
<dbReference type="PROSITE" id="PS50158">
    <property type="entry name" value="ZF_CCHC"/>
    <property type="match status" value="1"/>
</dbReference>
<dbReference type="GO" id="GO:0003887">
    <property type="term" value="F:DNA-directed DNA polymerase activity"/>
    <property type="evidence" value="ECO:0007669"/>
    <property type="project" value="UniProtKB-KW"/>
</dbReference>
<dbReference type="InterPro" id="IPR041588">
    <property type="entry name" value="Integrase_H2C2"/>
</dbReference>
<keyword evidence="9" id="KW-0378">Hydrolase</keyword>
<proteinExistence type="predicted"/>
<evidence type="ECO:0000256" key="6">
    <source>
        <dbReference type="ARBA" id="ARBA00022723"/>
    </source>
</evidence>
<evidence type="ECO:0000313" key="21">
    <source>
        <dbReference type="EMBL" id="CAD39395.2"/>
    </source>
</evidence>
<name>Q7XXG5_ORYSJ</name>
<evidence type="ECO:0000256" key="1">
    <source>
        <dbReference type="ARBA" id="ARBA00012493"/>
    </source>
</evidence>
<dbReference type="Gene3D" id="1.10.340.70">
    <property type="match status" value="1"/>
</dbReference>
<feature type="region of interest" description="Disordered" evidence="17">
    <location>
        <begin position="304"/>
        <end position="331"/>
    </location>
</feature>
<dbReference type="GO" id="GO:0004519">
    <property type="term" value="F:endonuclease activity"/>
    <property type="evidence" value="ECO:0007669"/>
    <property type="project" value="UniProtKB-KW"/>
</dbReference>
<dbReference type="Pfam" id="PF00078">
    <property type="entry name" value="RVT_1"/>
    <property type="match status" value="1"/>
</dbReference>
<keyword evidence="6" id="KW-0479">Metal-binding</keyword>
<dbReference type="InterPro" id="IPR000477">
    <property type="entry name" value="RT_dom"/>
</dbReference>
<evidence type="ECO:0000256" key="14">
    <source>
        <dbReference type="ARBA" id="ARBA00023125"/>
    </source>
</evidence>
<keyword evidence="3" id="KW-0808">Transferase</keyword>
<dbReference type="PROSITE" id="PS50994">
    <property type="entry name" value="INTEGRASE"/>
    <property type="match status" value="1"/>
</dbReference>
<evidence type="ECO:0000256" key="2">
    <source>
        <dbReference type="ARBA" id="ARBA00022670"/>
    </source>
</evidence>
<dbReference type="InterPro" id="IPR021109">
    <property type="entry name" value="Peptidase_aspartic_dom_sf"/>
</dbReference>